<dbReference type="RefSeq" id="XP_038805752.1">
    <property type="nucleotide sequence ID" value="XM_038957960.1"/>
</dbReference>
<organism evidence="2 3">
    <name type="scientific">Botrytis deweyae</name>
    <dbReference type="NCBI Taxonomy" id="2478750"/>
    <lineage>
        <taxon>Eukaryota</taxon>
        <taxon>Fungi</taxon>
        <taxon>Dikarya</taxon>
        <taxon>Ascomycota</taxon>
        <taxon>Pezizomycotina</taxon>
        <taxon>Leotiomycetes</taxon>
        <taxon>Helotiales</taxon>
        <taxon>Sclerotiniaceae</taxon>
        <taxon>Botrytis</taxon>
    </lineage>
</organism>
<dbReference type="GeneID" id="62237110"/>
<reference evidence="2 3" key="1">
    <citation type="journal article" date="2020" name="Genome Biol. Evol.">
        <title>Comparative genomics of Sclerotiniaceae.</title>
        <authorList>
            <person name="Valero Jimenez C.A."/>
            <person name="Steentjes M."/>
            <person name="Scholten O.E."/>
            <person name="Van Kan J.A.L."/>
        </authorList>
    </citation>
    <scope>NUCLEOTIDE SEQUENCE [LARGE SCALE GENOMIC DNA]</scope>
    <source>
        <strain evidence="2 3">B1</strain>
    </source>
</reference>
<keyword evidence="3" id="KW-1185">Reference proteome</keyword>
<dbReference type="Proteomes" id="UP000783213">
    <property type="component" value="Unassembled WGS sequence"/>
</dbReference>
<evidence type="ECO:0000313" key="2">
    <source>
        <dbReference type="EMBL" id="KAF7917234.1"/>
    </source>
</evidence>
<gene>
    <name evidence="2" type="ORF">EAE98_010339</name>
</gene>
<accession>A0ABQ7I972</accession>
<feature type="region of interest" description="Disordered" evidence="1">
    <location>
        <begin position="167"/>
        <end position="188"/>
    </location>
</feature>
<proteinExistence type="predicted"/>
<sequence length="339" mass="37679">MDNNDTTSIENAAAGQYSRKTPKERDVLIGTWLGSAGFGPVSDENVVGAKIDETGILKYVVHSRNTRGGVLERPFPGAQQHRGILMREASIRWYHHLKPLSVMERREYVKVRNKYESGSTIELSGADDMKAVREAQEAVRRLEYAAYQDENTTDMVPVILPRDTTHQASNSLERHSTYSSRQDSVDLERHQTKRIRFEKEKHATTTPITPTQYPTTATRNLPTALDVALLSKSVPVAPSTQVSSINIPASSKSQTQISHNATNSTNTSDSLVGPEGVSPLRTSQVHAPRHDKTIVHDGVEYSKRYNGMFQGKHVSVPSIVHIDGEDYLKYIVSTKASPF</sequence>
<feature type="compositionally biased region" description="Polar residues" evidence="1">
    <location>
        <begin position="1"/>
        <end position="10"/>
    </location>
</feature>
<evidence type="ECO:0000256" key="1">
    <source>
        <dbReference type="SAM" id="MobiDB-lite"/>
    </source>
</evidence>
<feature type="compositionally biased region" description="Polar residues" evidence="1">
    <location>
        <begin position="167"/>
        <end position="182"/>
    </location>
</feature>
<protein>
    <submittedName>
        <fullName evidence="2">Uncharacterized protein</fullName>
    </submittedName>
</protein>
<feature type="region of interest" description="Disordered" evidence="1">
    <location>
        <begin position="240"/>
        <end position="286"/>
    </location>
</feature>
<comment type="caution">
    <text evidence="2">The sequence shown here is derived from an EMBL/GenBank/DDBJ whole genome shotgun (WGS) entry which is preliminary data.</text>
</comment>
<feature type="region of interest" description="Disordered" evidence="1">
    <location>
        <begin position="1"/>
        <end position="20"/>
    </location>
</feature>
<dbReference type="EMBL" id="RCSX01000035">
    <property type="protein sequence ID" value="KAF7917234.1"/>
    <property type="molecule type" value="Genomic_DNA"/>
</dbReference>
<feature type="compositionally biased region" description="Polar residues" evidence="1">
    <location>
        <begin position="240"/>
        <end position="270"/>
    </location>
</feature>
<evidence type="ECO:0000313" key="3">
    <source>
        <dbReference type="Proteomes" id="UP000783213"/>
    </source>
</evidence>
<name>A0ABQ7I972_9HELO</name>